<dbReference type="GO" id="GO:0004413">
    <property type="term" value="F:homoserine kinase activity"/>
    <property type="evidence" value="ECO:0007669"/>
    <property type="project" value="UniProtKB-UniRule"/>
</dbReference>
<evidence type="ECO:0000313" key="17">
    <source>
        <dbReference type="Proteomes" id="UP000187550"/>
    </source>
</evidence>
<dbReference type="Proteomes" id="UP000187550">
    <property type="component" value="Unassembled WGS sequence"/>
</dbReference>
<comment type="similarity">
    <text evidence="2 13">Belongs to the GHMP kinase family. Homoserine kinase subfamily.</text>
</comment>
<evidence type="ECO:0000256" key="5">
    <source>
        <dbReference type="ARBA" id="ARBA00022605"/>
    </source>
</evidence>
<feature type="domain" description="GHMP kinase C-terminal" evidence="15">
    <location>
        <begin position="203"/>
        <end position="280"/>
    </location>
</feature>
<dbReference type="Pfam" id="PF00288">
    <property type="entry name" value="GHMP_kinases_N"/>
    <property type="match status" value="1"/>
</dbReference>
<evidence type="ECO:0000256" key="10">
    <source>
        <dbReference type="ARBA" id="ARBA00022840"/>
    </source>
</evidence>
<keyword evidence="8 13" id="KW-0547">Nucleotide-binding</keyword>
<dbReference type="PANTHER" id="PTHR20861:SF1">
    <property type="entry name" value="HOMOSERINE KINASE"/>
    <property type="match status" value="1"/>
</dbReference>
<dbReference type="GO" id="GO:0005524">
    <property type="term" value="F:ATP binding"/>
    <property type="evidence" value="ECO:0007669"/>
    <property type="project" value="UniProtKB-UniRule"/>
</dbReference>
<evidence type="ECO:0000259" key="14">
    <source>
        <dbReference type="Pfam" id="PF00288"/>
    </source>
</evidence>
<evidence type="ECO:0000256" key="11">
    <source>
        <dbReference type="ARBA" id="ARBA00049375"/>
    </source>
</evidence>
<dbReference type="InterPro" id="IPR020568">
    <property type="entry name" value="Ribosomal_Su5_D2-typ_SF"/>
</dbReference>
<comment type="catalytic activity">
    <reaction evidence="11 13">
        <text>L-homoserine + ATP = O-phospho-L-homoserine + ADP + H(+)</text>
        <dbReference type="Rhea" id="RHEA:13985"/>
        <dbReference type="ChEBI" id="CHEBI:15378"/>
        <dbReference type="ChEBI" id="CHEBI:30616"/>
        <dbReference type="ChEBI" id="CHEBI:57476"/>
        <dbReference type="ChEBI" id="CHEBI:57590"/>
        <dbReference type="ChEBI" id="CHEBI:456216"/>
        <dbReference type="EC" id="2.7.1.39"/>
    </reaction>
</comment>
<keyword evidence="10 13" id="KW-0067">ATP-binding</keyword>
<gene>
    <name evidence="13" type="primary">thrB</name>
    <name evidence="16" type="ORF">SAMN05428946_3052</name>
</gene>
<reference evidence="17" key="1">
    <citation type="submission" date="2017-01" db="EMBL/GenBank/DDBJ databases">
        <authorList>
            <person name="Varghese N."/>
            <person name="Submissions S."/>
        </authorList>
    </citation>
    <scope>NUCLEOTIDE SEQUENCE [LARGE SCALE GENOMIC DNA]</scope>
    <source>
        <strain evidence="17">MNA4</strain>
    </source>
</reference>
<dbReference type="PANTHER" id="PTHR20861">
    <property type="entry name" value="HOMOSERINE/4-DIPHOSPHOCYTIDYL-2-C-METHYL-D-ERYTHRITOL KINASE"/>
    <property type="match status" value="1"/>
</dbReference>
<evidence type="ECO:0000256" key="1">
    <source>
        <dbReference type="ARBA" id="ARBA00005015"/>
    </source>
</evidence>
<evidence type="ECO:0000256" key="3">
    <source>
        <dbReference type="ARBA" id="ARBA00012078"/>
    </source>
</evidence>
<comment type="subcellular location">
    <subcellularLocation>
        <location evidence="13">Cytoplasm</location>
    </subcellularLocation>
</comment>
<dbReference type="PROSITE" id="PS00627">
    <property type="entry name" value="GHMP_KINASES_ATP"/>
    <property type="match status" value="1"/>
</dbReference>
<feature type="domain" description="GHMP kinase N-terminal" evidence="14">
    <location>
        <begin position="60"/>
        <end position="142"/>
    </location>
</feature>
<feature type="binding site" evidence="13">
    <location>
        <begin position="89"/>
        <end position="99"/>
    </location>
    <ligand>
        <name>ATP</name>
        <dbReference type="ChEBI" id="CHEBI:30616"/>
    </ligand>
</feature>
<protein>
    <recommendedName>
        <fullName evidence="4 13">Homoserine kinase</fullName>
        <shortName evidence="13">HK</shortName>
        <shortName evidence="13">HSK</shortName>
        <ecNumber evidence="3 13">2.7.1.39</ecNumber>
    </recommendedName>
</protein>
<dbReference type="SUPFAM" id="SSF54211">
    <property type="entry name" value="Ribosomal protein S5 domain 2-like"/>
    <property type="match status" value="1"/>
</dbReference>
<sequence length="299" mass="30989">MESRMITVRVPATTANLGPGFDCAALALSIYMEVHAEPADRWEVVYDGREYASLEGGEDNLIVRALVGTAALGGKTAPPCRLRVRSDIPLGKGLGSSATAVAAGIELADRLLGIGLSLEEKVKIGSGMEGHADNVVAALLGGATFSHYRSGRVHTIHIPAPDVSGVVLVPENPFSTEESRGLLPDRLGHREAVGGSSASGVLAAAFATGDWMTAGMMMEEDVFHEPYRQGLFPDFDRIRSFSRSAGAFGTAVSGAGPSIFVLAAPGSEEALAAKLGEEFPGYDPIAVRATAEGASAVPV</sequence>
<dbReference type="Gene3D" id="3.30.70.890">
    <property type="entry name" value="GHMP kinase, C-terminal domain"/>
    <property type="match status" value="1"/>
</dbReference>
<dbReference type="RefSeq" id="WP_076760211.1">
    <property type="nucleotide sequence ID" value="NZ_FTPL01000007.1"/>
</dbReference>
<evidence type="ECO:0000256" key="13">
    <source>
        <dbReference type="HAMAP-Rule" id="MF_00384"/>
    </source>
</evidence>
<comment type="pathway">
    <text evidence="1 13">Amino-acid biosynthesis; L-threonine biosynthesis; L-threonine from L-aspartate: step 4/5.</text>
</comment>
<evidence type="ECO:0000256" key="2">
    <source>
        <dbReference type="ARBA" id="ARBA00007370"/>
    </source>
</evidence>
<keyword evidence="6 13" id="KW-0808">Transferase</keyword>
<dbReference type="PRINTS" id="PR00958">
    <property type="entry name" value="HOMSERKINASE"/>
</dbReference>
<dbReference type="NCBIfam" id="TIGR00191">
    <property type="entry name" value="thrB"/>
    <property type="match status" value="1"/>
</dbReference>
<evidence type="ECO:0000256" key="8">
    <source>
        <dbReference type="ARBA" id="ARBA00022741"/>
    </source>
</evidence>
<keyword evidence="7 13" id="KW-0791">Threonine biosynthesis</keyword>
<dbReference type="HAMAP" id="MF_00384">
    <property type="entry name" value="Homoser_kinase"/>
    <property type="match status" value="1"/>
</dbReference>
<organism evidence="16 17">
    <name type="scientific">Edaphobacillus lindanitolerans</name>
    <dbReference type="NCBI Taxonomy" id="550447"/>
    <lineage>
        <taxon>Bacteria</taxon>
        <taxon>Bacillati</taxon>
        <taxon>Bacillota</taxon>
        <taxon>Bacilli</taxon>
        <taxon>Bacillales</taxon>
        <taxon>Bacillaceae</taxon>
        <taxon>Edaphobacillus</taxon>
    </lineage>
</organism>
<comment type="function">
    <text evidence="12 13">Catalyzes the ATP-dependent phosphorylation of L-homoserine to L-homoserine phosphate.</text>
</comment>
<name>A0A1U7PTM9_9BACI</name>
<evidence type="ECO:0000256" key="12">
    <source>
        <dbReference type="ARBA" id="ARBA00049954"/>
    </source>
</evidence>
<dbReference type="InterPro" id="IPR014721">
    <property type="entry name" value="Ribsml_uS5_D2-typ_fold_subgr"/>
</dbReference>
<keyword evidence="17" id="KW-1185">Reference proteome</keyword>
<evidence type="ECO:0000259" key="15">
    <source>
        <dbReference type="Pfam" id="PF08544"/>
    </source>
</evidence>
<evidence type="ECO:0000256" key="7">
    <source>
        <dbReference type="ARBA" id="ARBA00022697"/>
    </source>
</evidence>
<proteinExistence type="inferred from homology"/>
<dbReference type="InterPro" id="IPR036554">
    <property type="entry name" value="GHMP_kinase_C_sf"/>
</dbReference>
<dbReference type="Gene3D" id="3.30.230.10">
    <property type="match status" value="1"/>
</dbReference>
<dbReference type="AlphaFoldDB" id="A0A1U7PTM9"/>
<dbReference type="UniPathway" id="UPA00050">
    <property type="reaction ID" value="UER00064"/>
</dbReference>
<dbReference type="Pfam" id="PF08544">
    <property type="entry name" value="GHMP_kinases_C"/>
    <property type="match status" value="1"/>
</dbReference>
<dbReference type="EMBL" id="FTPL01000007">
    <property type="protein sequence ID" value="SIT93459.1"/>
    <property type="molecule type" value="Genomic_DNA"/>
</dbReference>
<dbReference type="GO" id="GO:0005737">
    <property type="term" value="C:cytoplasm"/>
    <property type="evidence" value="ECO:0007669"/>
    <property type="project" value="UniProtKB-SubCell"/>
</dbReference>
<evidence type="ECO:0000256" key="6">
    <source>
        <dbReference type="ARBA" id="ARBA00022679"/>
    </source>
</evidence>
<dbReference type="InterPro" id="IPR013750">
    <property type="entry name" value="GHMP_kinase_C_dom"/>
</dbReference>
<keyword evidence="13" id="KW-0963">Cytoplasm</keyword>
<dbReference type="GO" id="GO:0009088">
    <property type="term" value="P:threonine biosynthetic process"/>
    <property type="evidence" value="ECO:0007669"/>
    <property type="project" value="UniProtKB-UniRule"/>
</dbReference>
<keyword evidence="9 13" id="KW-0418">Kinase</keyword>
<dbReference type="SUPFAM" id="SSF55060">
    <property type="entry name" value="GHMP Kinase, C-terminal domain"/>
    <property type="match status" value="1"/>
</dbReference>
<dbReference type="OrthoDB" id="9769912at2"/>
<evidence type="ECO:0000256" key="4">
    <source>
        <dbReference type="ARBA" id="ARBA00017858"/>
    </source>
</evidence>
<dbReference type="EC" id="2.7.1.39" evidence="3 13"/>
<dbReference type="InterPro" id="IPR000870">
    <property type="entry name" value="Homoserine_kinase"/>
</dbReference>
<dbReference type="STRING" id="550447.SAMN05428946_3052"/>
<keyword evidence="5 13" id="KW-0028">Amino-acid biosynthesis</keyword>
<evidence type="ECO:0000256" key="9">
    <source>
        <dbReference type="ARBA" id="ARBA00022777"/>
    </source>
</evidence>
<dbReference type="InterPro" id="IPR006203">
    <property type="entry name" value="GHMP_knse_ATP-bd_CS"/>
</dbReference>
<dbReference type="InterPro" id="IPR006204">
    <property type="entry name" value="GHMP_kinase_N_dom"/>
</dbReference>
<evidence type="ECO:0000313" key="16">
    <source>
        <dbReference type="EMBL" id="SIT93459.1"/>
    </source>
</evidence>
<dbReference type="PIRSF" id="PIRSF000676">
    <property type="entry name" value="Homoser_kin"/>
    <property type="match status" value="1"/>
</dbReference>
<accession>A0A1U7PTM9</accession>